<name>A0A2X2DNP8_PROMI</name>
<dbReference type="EMBL" id="UAUE01000012">
    <property type="protein sequence ID" value="SPY96180.1"/>
    <property type="molecule type" value="Genomic_DNA"/>
</dbReference>
<reference evidence="1 2" key="1">
    <citation type="submission" date="2018-06" db="EMBL/GenBank/DDBJ databases">
        <authorList>
            <consortium name="Pathogen Informatics"/>
            <person name="Doyle S."/>
        </authorList>
    </citation>
    <scope>NUCLEOTIDE SEQUENCE [LARGE SCALE GENOMIC DNA]</scope>
    <source>
        <strain evidence="1 2">NCTC10975</strain>
    </source>
</reference>
<evidence type="ECO:0000313" key="2">
    <source>
        <dbReference type="Proteomes" id="UP000251485"/>
    </source>
</evidence>
<dbReference type="Gene3D" id="3.50.50.60">
    <property type="entry name" value="FAD/NAD(P)-binding domain"/>
    <property type="match status" value="1"/>
</dbReference>
<gene>
    <name evidence="1" type="primary">mnmC_1</name>
    <name evidence="1" type="ORF">NCTC10975_01889</name>
</gene>
<dbReference type="Proteomes" id="UP000251485">
    <property type="component" value="Unassembled WGS sequence"/>
</dbReference>
<organism evidence="1 2">
    <name type="scientific">Proteus mirabilis</name>
    <dbReference type="NCBI Taxonomy" id="584"/>
    <lineage>
        <taxon>Bacteria</taxon>
        <taxon>Pseudomonadati</taxon>
        <taxon>Pseudomonadota</taxon>
        <taxon>Gammaproteobacteria</taxon>
        <taxon>Enterobacterales</taxon>
        <taxon>Morganellaceae</taxon>
        <taxon>Proteus</taxon>
    </lineage>
</organism>
<dbReference type="InterPro" id="IPR036188">
    <property type="entry name" value="FAD/NAD-bd_sf"/>
</dbReference>
<proteinExistence type="predicted"/>
<accession>A0A2X2DNP8</accession>
<dbReference type="AlphaFoldDB" id="A0A2X2DNP8"/>
<sequence>MAPSYHQLYIISALGSRGLCSAPLSAEILASQIFDEPFPVEDSVLNALHPNRFWVRPLLRGKAIELKS</sequence>
<protein>
    <submittedName>
        <fullName evidence="1">FAD-dependent oxidoreductase</fullName>
    </submittedName>
</protein>
<evidence type="ECO:0000313" key="1">
    <source>
        <dbReference type="EMBL" id="SPY96180.1"/>
    </source>
</evidence>